<protein>
    <submittedName>
        <fullName evidence="1">Capsule assembly Wzi family protein</fullName>
    </submittedName>
</protein>
<dbReference type="Gene3D" id="2.40.160.130">
    <property type="entry name" value="Capsule assembly protein Wzi"/>
    <property type="match status" value="1"/>
</dbReference>
<name>A0A538SDY4_UNCEI</name>
<comment type="caution">
    <text evidence="1">The sequence shown here is derived from an EMBL/GenBank/DDBJ whole genome shotgun (WGS) entry which is preliminary data.</text>
</comment>
<dbReference type="Proteomes" id="UP000316292">
    <property type="component" value="Unassembled WGS sequence"/>
</dbReference>
<proteinExistence type="predicted"/>
<evidence type="ECO:0000313" key="1">
    <source>
        <dbReference type="EMBL" id="TMQ49581.1"/>
    </source>
</evidence>
<dbReference type="InterPro" id="IPR026950">
    <property type="entry name" value="Caps_assemb_Wzi"/>
</dbReference>
<dbReference type="InterPro" id="IPR038636">
    <property type="entry name" value="Wzi_sf"/>
</dbReference>
<accession>A0A538SDY4</accession>
<dbReference type="EMBL" id="VBOR01000055">
    <property type="protein sequence ID" value="TMQ49581.1"/>
    <property type="molecule type" value="Genomic_DNA"/>
</dbReference>
<evidence type="ECO:0000313" key="2">
    <source>
        <dbReference type="Proteomes" id="UP000316292"/>
    </source>
</evidence>
<dbReference type="Pfam" id="PF14052">
    <property type="entry name" value="Caps_assemb_Wzi"/>
    <property type="match status" value="1"/>
</dbReference>
<gene>
    <name evidence="1" type="ORF">E6K71_04375</name>
</gene>
<reference evidence="1 2" key="1">
    <citation type="journal article" date="2019" name="Nat. Microbiol.">
        <title>Mediterranean grassland soil C-N compound turnover is dependent on rainfall and depth, and is mediated by genomically divergent microorganisms.</title>
        <authorList>
            <person name="Diamond S."/>
            <person name="Andeer P.F."/>
            <person name="Li Z."/>
            <person name="Crits-Christoph A."/>
            <person name="Burstein D."/>
            <person name="Anantharaman K."/>
            <person name="Lane K.R."/>
            <person name="Thomas B.C."/>
            <person name="Pan C."/>
            <person name="Northen T.R."/>
            <person name="Banfield J.F."/>
        </authorList>
    </citation>
    <scope>NUCLEOTIDE SEQUENCE [LARGE SCALE GENOMIC DNA]</scope>
    <source>
        <strain evidence="1">WS_1</strain>
    </source>
</reference>
<organism evidence="1 2">
    <name type="scientific">Eiseniibacteriota bacterium</name>
    <dbReference type="NCBI Taxonomy" id="2212470"/>
    <lineage>
        <taxon>Bacteria</taxon>
        <taxon>Candidatus Eiseniibacteriota</taxon>
    </lineage>
</organism>
<sequence length="530" mass="58933">MRRALVPRSKMAGVFLAAFLLAVGAPAFGVRAAAAQPAEFLPPYHALYEELESLVARGLLPSFPIHTRPLARADIARALLDAREKDPSIESDLHYQRLERELTRELEDLGGGPRKETGPLLDVGGREERFRVAIAGHARGDFEDKRRIHYRLLDESSLAARMGLQLWPGFGAYEELGITRIRGQREFIDAIAAHTDLEATVLRGELTGRVGKITGALGYDTFRWGPGRRGTLLLSDAAGSMGFLMLQGSARGKVGVTATALNAVISVADHHYLAAHRLEFEIAPRWNIGIAEAARYSSDGIDLLYVTGLLPYTVVERIRIREVSNDSLRSLERANVMASADVSFRALRALTLYGELLVDDYATESASMPNRIGYQLGFRSDRPWGARAVHFLGEYARVRNFVYSVYYGENYIYRNRSLGYSLGPDAENVFLEAAFDLSRDWQLRWSGDFTNHGEGRLGVPWQPSMGPVSTAGLSGIVEERREVWGDARWMPRDNVDLSVGAGFRRLRNEGNVSGADRESWLARFAADVRY</sequence>
<dbReference type="AlphaFoldDB" id="A0A538SDY4"/>